<feature type="chain" id="PRO_5003682319" description="DUF2865 domain-containing protein" evidence="3">
    <location>
        <begin position="33"/>
        <end position="383"/>
    </location>
</feature>
<evidence type="ECO:0000313" key="5">
    <source>
        <dbReference type="Proteomes" id="UP000006180"/>
    </source>
</evidence>
<evidence type="ECO:0000313" key="4">
    <source>
        <dbReference type="EMBL" id="AFL52658.1"/>
    </source>
</evidence>
<dbReference type="AlphaFoldDB" id="I3X9V2"/>
<proteinExistence type="predicted"/>
<reference evidence="4 5" key="1">
    <citation type="journal article" date="2012" name="J. Bacteriol.">
        <title>Complete genome sequence of the broad-host-range strain Sinorhizobium fredii USDA257.</title>
        <authorList>
            <person name="Schuldes J."/>
            <person name="Rodriguez Orbegoso M."/>
            <person name="Schmeisser C."/>
            <person name="Krishnan H.B."/>
            <person name="Daniel R."/>
            <person name="Streit W.R."/>
        </authorList>
    </citation>
    <scope>NUCLEOTIDE SEQUENCE [LARGE SCALE GENOMIC DNA]</scope>
    <source>
        <strain evidence="4 5">USDA 257</strain>
    </source>
</reference>
<evidence type="ECO:0000256" key="2">
    <source>
        <dbReference type="SAM" id="MobiDB-lite"/>
    </source>
</evidence>
<gene>
    <name evidence="4" type="ORF">USDA257_c41160</name>
</gene>
<accession>I3X9V2</accession>
<dbReference type="KEGG" id="sfd:USDA257_c41160"/>
<dbReference type="eggNOG" id="ENOG5032SCW">
    <property type="taxonomic scope" value="Bacteria"/>
</dbReference>
<dbReference type="STRING" id="1185652.USDA257_c41160"/>
<dbReference type="Pfam" id="PF11064">
    <property type="entry name" value="DUF2865"/>
    <property type="match status" value="1"/>
</dbReference>
<feature type="region of interest" description="Disordered" evidence="2">
    <location>
        <begin position="327"/>
        <end position="383"/>
    </location>
</feature>
<keyword evidence="3" id="KW-0732">Signal</keyword>
<dbReference type="InterPro" id="IPR021293">
    <property type="entry name" value="DUF2865"/>
</dbReference>
<dbReference type="PATRIC" id="fig|1185652.3.peg.4273"/>
<dbReference type="HOGENOM" id="CLU_731318_0_0_5"/>
<feature type="signal peptide" evidence="3">
    <location>
        <begin position="1"/>
        <end position="32"/>
    </location>
</feature>
<keyword evidence="1" id="KW-0175">Coiled coil</keyword>
<name>I3X9V2_SINF2</name>
<evidence type="ECO:0000256" key="3">
    <source>
        <dbReference type="SAM" id="SignalP"/>
    </source>
</evidence>
<dbReference type="Proteomes" id="UP000006180">
    <property type="component" value="Chromosome"/>
</dbReference>
<dbReference type="EMBL" id="CP003563">
    <property type="protein sequence ID" value="AFL52658.1"/>
    <property type="molecule type" value="Genomic_DNA"/>
</dbReference>
<protein>
    <recommendedName>
        <fullName evidence="6">DUF2865 domain-containing protein</fullName>
    </recommendedName>
</protein>
<evidence type="ECO:0000256" key="1">
    <source>
        <dbReference type="SAM" id="Coils"/>
    </source>
</evidence>
<organism evidence="4 5">
    <name type="scientific">Sinorhizobium fredii (strain USDA 257)</name>
    <dbReference type="NCBI Taxonomy" id="1185652"/>
    <lineage>
        <taxon>Bacteria</taxon>
        <taxon>Pseudomonadati</taxon>
        <taxon>Pseudomonadota</taxon>
        <taxon>Alphaproteobacteria</taxon>
        <taxon>Hyphomicrobiales</taxon>
        <taxon>Rhizobiaceae</taxon>
        <taxon>Sinorhizobium/Ensifer group</taxon>
        <taxon>Sinorhizobium</taxon>
    </lineage>
</organism>
<evidence type="ECO:0008006" key="6">
    <source>
        <dbReference type="Google" id="ProtNLM"/>
    </source>
</evidence>
<sequence length="383" mass="41557">MPVFRSAASWRMMRLAAALLPLALCMAGQASAASVCERLSARLAELPAAFTTTADLRDFTGAVSRQNIEIRRAKNERRRMACSNDSVVYIDSENEAACAELDDAIGRMEDNLRTLKAQRRHLISKGNDDMRRRIVAAMELNGCSREAGLNWDETIPDETIPDESSTEEAHVHRNILEDFPPDGEDYPLLFDGPADDFTFMEDGAAGGLRTMCVRTCDGAFFPISSNATPADFGRDTELCRARCPAADTELYYHVLATEESEQMISASTGRPYTELPNAFAYRTRGVGAPGICGCQIPKVATGKSSNNSASGTKLSVVSPSVVTIKGTALPASGSPAAKPVEERPYDPTTSKVRVVGPAFLPQQESAIDLKNPRGPRYQPLQNE</sequence>
<feature type="coiled-coil region" evidence="1">
    <location>
        <begin position="98"/>
        <end position="125"/>
    </location>
</feature>